<gene>
    <name evidence="10" type="ORF">rosag_45900</name>
</gene>
<dbReference type="EC" id="2.4.1.1" evidence="4"/>
<evidence type="ECO:0000256" key="1">
    <source>
        <dbReference type="ARBA" id="ARBA00001275"/>
    </source>
</evidence>
<evidence type="ECO:0000256" key="2">
    <source>
        <dbReference type="ARBA" id="ARBA00001933"/>
    </source>
</evidence>
<dbReference type="GO" id="GO:0030170">
    <property type="term" value="F:pyridoxal phosphate binding"/>
    <property type="evidence" value="ECO:0007669"/>
    <property type="project" value="InterPro"/>
</dbReference>
<dbReference type="GO" id="GO:0008184">
    <property type="term" value="F:glycogen phosphorylase activity"/>
    <property type="evidence" value="ECO:0007669"/>
    <property type="project" value="InterPro"/>
</dbReference>
<evidence type="ECO:0000256" key="7">
    <source>
        <dbReference type="ARBA" id="ARBA00022898"/>
    </source>
</evidence>
<keyword evidence="8" id="KW-0119">Carbohydrate metabolism</keyword>
<dbReference type="SUPFAM" id="SSF53756">
    <property type="entry name" value="UDP-Glycosyltransferase/glycogen phosphorylase"/>
    <property type="match status" value="1"/>
</dbReference>
<evidence type="ECO:0000256" key="6">
    <source>
        <dbReference type="ARBA" id="ARBA00022679"/>
    </source>
</evidence>
<dbReference type="InterPro" id="IPR035090">
    <property type="entry name" value="Pyridoxal_P_attach_site"/>
</dbReference>
<evidence type="ECO:0000256" key="4">
    <source>
        <dbReference type="ARBA" id="ARBA00012591"/>
    </source>
</evidence>
<comment type="function">
    <text evidence="9">Phosphorylase is an important allosteric enzyme in carbohydrate metabolism. Enzymes from different sources differ in their regulatory mechanisms and in their natural substrates. However, all known phosphorylases share catalytic and structural properties.</text>
</comment>
<evidence type="ECO:0000256" key="3">
    <source>
        <dbReference type="ARBA" id="ARBA00006047"/>
    </source>
</evidence>
<comment type="cofactor">
    <cofactor evidence="2">
        <name>pyridoxal 5'-phosphate</name>
        <dbReference type="ChEBI" id="CHEBI:597326"/>
    </cofactor>
</comment>
<protein>
    <recommendedName>
        <fullName evidence="4">glycogen phosphorylase</fullName>
        <ecNumber evidence="4">2.4.1.1</ecNumber>
    </recommendedName>
</protein>
<dbReference type="PROSITE" id="PS00102">
    <property type="entry name" value="PHOSPHORYLASE"/>
    <property type="match status" value="1"/>
</dbReference>
<dbReference type="Pfam" id="PF00343">
    <property type="entry name" value="Phosphorylase"/>
    <property type="match status" value="1"/>
</dbReference>
<evidence type="ECO:0000256" key="9">
    <source>
        <dbReference type="ARBA" id="ARBA00025174"/>
    </source>
</evidence>
<dbReference type="EMBL" id="BRXS01000007">
    <property type="protein sequence ID" value="GLC28077.1"/>
    <property type="molecule type" value="Genomic_DNA"/>
</dbReference>
<dbReference type="NCBIfam" id="TIGR02094">
    <property type="entry name" value="more_P_ylases"/>
    <property type="match status" value="1"/>
</dbReference>
<comment type="caution">
    <text evidence="10">The sequence shown here is derived from an EMBL/GenBank/DDBJ whole genome shotgun (WGS) entry which is preliminary data.</text>
</comment>
<dbReference type="PANTHER" id="PTHR42655">
    <property type="entry name" value="GLYCOGEN PHOSPHORYLASE"/>
    <property type="match status" value="1"/>
</dbReference>
<accession>A0AA37V4L0</accession>
<dbReference type="PANTHER" id="PTHR42655:SF1">
    <property type="entry name" value="GLYCOGEN PHOSPHORYLASE"/>
    <property type="match status" value="1"/>
</dbReference>
<comment type="catalytic activity">
    <reaction evidence="1">
        <text>[(1-&gt;4)-alpha-D-glucosyl](n) + phosphate = [(1-&gt;4)-alpha-D-glucosyl](n-1) + alpha-D-glucose 1-phosphate</text>
        <dbReference type="Rhea" id="RHEA:41732"/>
        <dbReference type="Rhea" id="RHEA-COMP:9584"/>
        <dbReference type="Rhea" id="RHEA-COMP:9586"/>
        <dbReference type="ChEBI" id="CHEBI:15444"/>
        <dbReference type="ChEBI" id="CHEBI:43474"/>
        <dbReference type="ChEBI" id="CHEBI:58601"/>
        <dbReference type="EC" id="2.4.1.1"/>
    </reaction>
</comment>
<keyword evidence="5" id="KW-0328">Glycosyltransferase</keyword>
<dbReference type="Proteomes" id="UP001161325">
    <property type="component" value="Unassembled WGS sequence"/>
</dbReference>
<dbReference type="Gene3D" id="3.40.50.2000">
    <property type="entry name" value="Glycogen Phosphorylase B"/>
    <property type="match status" value="3"/>
</dbReference>
<reference evidence="10" key="1">
    <citation type="submission" date="2022-08" db="EMBL/GenBank/DDBJ databases">
        <title>Draft genome sequencing of Roseisolibacter agri AW1220.</title>
        <authorList>
            <person name="Tobiishi Y."/>
            <person name="Tonouchi A."/>
        </authorList>
    </citation>
    <scope>NUCLEOTIDE SEQUENCE</scope>
    <source>
        <strain evidence="10">AW1220</strain>
    </source>
</reference>
<keyword evidence="7" id="KW-0663">Pyridoxal phosphate</keyword>
<evidence type="ECO:0000256" key="5">
    <source>
        <dbReference type="ARBA" id="ARBA00022676"/>
    </source>
</evidence>
<keyword evidence="6" id="KW-0808">Transferase</keyword>
<keyword evidence="11" id="KW-1185">Reference proteome</keyword>
<proteinExistence type="inferred from homology"/>
<dbReference type="InterPro" id="IPR052182">
    <property type="entry name" value="Glycogen/Maltodextrin_Phosph"/>
</dbReference>
<name>A0AA37V4L0_9BACT</name>
<dbReference type="InterPro" id="IPR011834">
    <property type="entry name" value="Agluc_phsphrylas"/>
</dbReference>
<sequence length="576" mass="64045">MAAARPMTVAYFSMEICLEQAIPTYSGGLGVLAGDTLRSAADLRLPVVAVTLAHRLGYFRQHLDADGGQTEGPAEWRPEERLQAVAQTVTVQVEGRPVVVRAWRYDIRGVSDGVVPVFLLDTRLPENSPYDQTLTDTLYGGDSRYRLCQEVVLGMGGAALLEAMGYGEETQFHINEGHAALLCLHLLERQYAGRQPWEANVGDVEAVARRCIFTTHTPVPAGHDRFAGDLTREVLGERAATLDALQLWEGTELNMTRLALRCSRFINGVALRHQQVSQEMFPEFPIGAITNGVHAVTWTAEPFRQLFDRYFPEWRRDNNYLRYAITIPVEDIRSAHRAAKQAMLDEVERRTGVHLDPRVFTIGFARRATTYKRTDLIFSDLDRLRSIATQVGPIQIVYGGKAHPKDENGKAMIRRIHESARKLGDLVKVVYVENYEMTLGHLLTSGSDVWLNNPMRPLEASGTSGMKSALNGVPSLSVLDGWWIEGCLEGATGWSIGADPGLTVDPTADIPELYYKLERVVLPLFYGMPYKWGEVQRNAIAVNGSFFNTQRMVMQYLQNAWAPGSANEALIAAPTA</sequence>
<dbReference type="RefSeq" id="WP_284352503.1">
    <property type="nucleotide sequence ID" value="NZ_BRXS01000007.1"/>
</dbReference>
<evidence type="ECO:0000313" key="10">
    <source>
        <dbReference type="EMBL" id="GLC28077.1"/>
    </source>
</evidence>
<dbReference type="AlphaFoldDB" id="A0AA37V4L0"/>
<organism evidence="10 11">
    <name type="scientific">Roseisolibacter agri</name>
    <dbReference type="NCBI Taxonomy" id="2014610"/>
    <lineage>
        <taxon>Bacteria</taxon>
        <taxon>Pseudomonadati</taxon>
        <taxon>Gemmatimonadota</taxon>
        <taxon>Gemmatimonadia</taxon>
        <taxon>Gemmatimonadales</taxon>
        <taxon>Gemmatimonadaceae</taxon>
        <taxon>Roseisolibacter</taxon>
    </lineage>
</organism>
<dbReference type="GO" id="GO:0005975">
    <property type="term" value="P:carbohydrate metabolic process"/>
    <property type="evidence" value="ECO:0007669"/>
    <property type="project" value="InterPro"/>
</dbReference>
<dbReference type="InterPro" id="IPR000811">
    <property type="entry name" value="Glyco_trans_35"/>
</dbReference>
<comment type="similarity">
    <text evidence="3">Belongs to the glycogen phosphorylase family.</text>
</comment>
<evidence type="ECO:0000256" key="8">
    <source>
        <dbReference type="ARBA" id="ARBA00023277"/>
    </source>
</evidence>
<evidence type="ECO:0000313" key="11">
    <source>
        <dbReference type="Proteomes" id="UP001161325"/>
    </source>
</evidence>